<accession>U6E878</accession>
<dbReference type="AlphaFoldDB" id="U6E878"/>
<reference evidence="2" key="1">
    <citation type="submission" date="2013-05" db="EMBL/GenBank/DDBJ databases">
        <authorList>
            <person name="Luo J.H."/>
            <person name="Liu H."/>
            <person name="Zhou T.Y."/>
            <person name="Han B."/>
        </authorList>
    </citation>
    <scope>NUCLEOTIDE SEQUENCE</scope>
</reference>
<organism evidence="2">
    <name type="scientific">Oryza rufipogon</name>
    <name type="common">Brownbeard rice</name>
    <name type="synonym">Asian wild rice</name>
    <dbReference type="NCBI Taxonomy" id="4529"/>
    <lineage>
        <taxon>Eukaryota</taxon>
        <taxon>Viridiplantae</taxon>
        <taxon>Streptophyta</taxon>
        <taxon>Embryophyta</taxon>
        <taxon>Tracheophyta</taxon>
        <taxon>Spermatophyta</taxon>
        <taxon>Magnoliopsida</taxon>
        <taxon>Liliopsida</taxon>
        <taxon>Poales</taxon>
        <taxon>Poaceae</taxon>
        <taxon>BOP clade</taxon>
        <taxon>Oryzoideae</taxon>
        <taxon>Oryzeae</taxon>
        <taxon>Oryzinae</taxon>
        <taxon>Oryza</taxon>
    </lineage>
</organism>
<name>U6E878_ORYRU</name>
<protein>
    <submittedName>
        <fullName evidence="2">ORW1943Ba0047B01.4 protein</fullName>
    </submittedName>
</protein>
<evidence type="ECO:0000256" key="1">
    <source>
        <dbReference type="SAM" id="MobiDB-lite"/>
    </source>
</evidence>
<feature type="compositionally biased region" description="Basic and acidic residues" evidence="1">
    <location>
        <begin position="32"/>
        <end position="49"/>
    </location>
</feature>
<gene>
    <name evidence="2" type="primary">ORW1943Ba0047B01.4</name>
</gene>
<feature type="region of interest" description="Disordered" evidence="1">
    <location>
        <begin position="1"/>
        <end position="62"/>
    </location>
</feature>
<evidence type="ECO:0000313" key="2">
    <source>
        <dbReference type="EMBL" id="CCW72585.1"/>
    </source>
</evidence>
<sequence>MSRGRGALPATALPLPPLARSGRKGPGVAAARCREHAGEGRGGEGEGPKRQSHQQQPCATIGRSLTIEPYAWDLIKLNTKRNTTNAGRGRSSPPLATLCNYETVGDLINKLSAKGKQKLAKVRTHIDLQPDWASAFVHKFS</sequence>
<proteinExistence type="predicted"/>
<dbReference type="EMBL" id="FO681399">
    <property type="protein sequence ID" value="CCW72585.1"/>
    <property type="molecule type" value="Genomic_DNA"/>
</dbReference>